<name>E5A3Y7_LEPMJ</name>
<accession>E5A3Y7</accession>
<dbReference type="Proteomes" id="UP000002668">
    <property type="component" value="Genome"/>
</dbReference>
<keyword evidence="2" id="KW-1185">Reference proteome</keyword>
<dbReference type="HOGENOM" id="CLU_2121535_0_0_1"/>
<dbReference type="RefSeq" id="XP_003841811.1">
    <property type="nucleotide sequence ID" value="XM_003841763.1"/>
</dbReference>
<sequence length="114" mass="13142">MPTPVSSPLHKPGADHDLNWKSKLLIAAEGVGWLSFFRPDLLTDAFGDFYEVRLQANPHHVSTPHKYRHTPTNWRSEGHVTRCSLRHYYKMKGMLQKRPKKQMAADRGGKELHV</sequence>
<protein>
    <submittedName>
        <fullName evidence="1">Predicted protein</fullName>
    </submittedName>
</protein>
<dbReference type="VEuPathDB" id="FungiDB:LEMA_P097410.1"/>
<evidence type="ECO:0000313" key="2">
    <source>
        <dbReference type="Proteomes" id="UP000002668"/>
    </source>
</evidence>
<evidence type="ECO:0000313" key="1">
    <source>
        <dbReference type="EMBL" id="CBX98332.1"/>
    </source>
</evidence>
<organism evidence="2">
    <name type="scientific">Leptosphaeria maculans (strain JN3 / isolate v23.1.3 / race Av1-4-5-6-7-8)</name>
    <name type="common">Blackleg fungus</name>
    <name type="synonym">Phoma lingam</name>
    <dbReference type="NCBI Taxonomy" id="985895"/>
    <lineage>
        <taxon>Eukaryota</taxon>
        <taxon>Fungi</taxon>
        <taxon>Dikarya</taxon>
        <taxon>Ascomycota</taxon>
        <taxon>Pezizomycotina</taxon>
        <taxon>Dothideomycetes</taxon>
        <taxon>Pleosporomycetidae</taxon>
        <taxon>Pleosporales</taxon>
        <taxon>Pleosporineae</taxon>
        <taxon>Leptosphaeriaceae</taxon>
        <taxon>Plenodomus</taxon>
        <taxon>Plenodomus lingam/Leptosphaeria maculans species complex</taxon>
    </lineage>
</organism>
<dbReference type="GeneID" id="13286245"/>
<dbReference type="EMBL" id="FP929133">
    <property type="protein sequence ID" value="CBX98332.1"/>
    <property type="molecule type" value="Genomic_DNA"/>
</dbReference>
<dbReference type="AlphaFoldDB" id="E5A3Y7"/>
<proteinExistence type="predicted"/>
<dbReference type="InParanoid" id="E5A3Y7"/>
<reference evidence="2" key="1">
    <citation type="journal article" date="2011" name="Nat. Commun.">
        <title>Effector diversification within compartments of the Leptosphaeria maculans genome affected by Repeat-Induced Point mutations.</title>
        <authorList>
            <person name="Rouxel T."/>
            <person name="Grandaubert J."/>
            <person name="Hane J.K."/>
            <person name="Hoede C."/>
            <person name="van de Wouw A.P."/>
            <person name="Couloux A."/>
            <person name="Dominguez V."/>
            <person name="Anthouard V."/>
            <person name="Bally P."/>
            <person name="Bourras S."/>
            <person name="Cozijnsen A.J."/>
            <person name="Ciuffetti L.M."/>
            <person name="Degrave A."/>
            <person name="Dilmaghani A."/>
            <person name="Duret L."/>
            <person name="Fudal I."/>
            <person name="Goodwin S.B."/>
            <person name="Gout L."/>
            <person name="Glaser N."/>
            <person name="Linglin J."/>
            <person name="Kema G.H.J."/>
            <person name="Lapalu N."/>
            <person name="Lawrence C.B."/>
            <person name="May K."/>
            <person name="Meyer M."/>
            <person name="Ollivier B."/>
            <person name="Poulain J."/>
            <person name="Schoch C.L."/>
            <person name="Simon A."/>
            <person name="Spatafora J.W."/>
            <person name="Stachowiak A."/>
            <person name="Turgeon B.G."/>
            <person name="Tyler B.M."/>
            <person name="Vincent D."/>
            <person name="Weissenbach J."/>
            <person name="Amselem J."/>
            <person name="Quesneville H."/>
            <person name="Oliver R.P."/>
            <person name="Wincker P."/>
            <person name="Balesdent M.-H."/>
            <person name="Howlett B.J."/>
        </authorList>
    </citation>
    <scope>NUCLEOTIDE SEQUENCE [LARGE SCALE GENOMIC DNA]</scope>
    <source>
        <strain evidence="2">JN3 / isolate v23.1.3 / race Av1-4-5-6-7-8</strain>
    </source>
</reference>
<gene>
    <name evidence="1" type="ORF">LEMA_P097410.1</name>
</gene>